<gene>
    <name evidence="3" type="ORF">SAMN05428964_10377</name>
</gene>
<dbReference type="GO" id="GO:0016779">
    <property type="term" value="F:nucleotidyltransferase activity"/>
    <property type="evidence" value="ECO:0007669"/>
    <property type="project" value="UniProtKB-KW"/>
</dbReference>
<evidence type="ECO:0000313" key="3">
    <source>
        <dbReference type="EMBL" id="SOC20404.1"/>
    </source>
</evidence>
<name>A0A285TDT4_9PROT</name>
<feature type="domain" description="Prokaryotic E2 family B" evidence="2">
    <location>
        <begin position="29"/>
        <end position="135"/>
    </location>
</feature>
<keyword evidence="3" id="KW-0548">Nucleotidyltransferase</keyword>
<dbReference type="EMBL" id="OBMM01000003">
    <property type="protein sequence ID" value="SOC20404.1"/>
    <property type="molecule type" value="Genomic_DNA"/>
</dbReference>
<dbReference type="GO" id="GO:0008641">
    <property type="term" value="F:ubiquitin-like modifier activating enzyme activity"/>
    <property type="evidence" value="ECO:0007669"/>
    <property type="project" value="InterPro"/>
</dbReference>
<dbReference type="InterPro" id="IPR032701">
    <property type="entry name" value="Prok-E2_B_dom"/>
</dbReference>
<dbReference type="InterPro" id="IPR000594">
    <property type="entry name" value="ThiF_NAD_FAD-bd"/>
</dbReference>
<keyword evidence="3" id="KW-0808">Transferase</keyword>
<organism evidence="3 4">
    <name type="scientific">Thalassospira xiamenensis</name>
    <dbReference type="NCBI Taxonomy" id="220697"/>
    <lineage>
        <taxon>Bacteria</taxon>
        <taxon>Pseudomonadati</taxon>
        <taxon>Pseudomonadota</taxon>
        <taxon>Alphaproteobacteria</taxon>
        <taxon>Rhodospirillales</taxon>
        <taxon>Thalassospiraceae</taxon>
        <taxon>Thalassospira</taxon>
    </lineage>
</organism>
<reference evidence="3 4" key="1">
    <citation type="submission" date="2017-08" db="EMBL/GenBank/DDBJ databases">
        <authorList>
            <person name="de Groot N.N."/>
        </authorList>
    </citation>
    <scope>NUCLEOTIDE SEQUENCE [LARGE SCALE GENOMIC DNA]</scope>
    <source>
        <strain evidence="3 4">USBA 78</strain>
    </source>
</reference>
<evidence type="ECO:0000259" key="2">
    <source>
        <dbReference type="Pfam" id="PF14461"/>
    </source>
</evidence>
<dbReference type="GO" id="GO:0061504">
    <property type="term" value="P:cyclic threonylcarbamoyladenosine biosynthetic process"/>
    <property type="evidence" value="ECO:0007669"/>
    <property type="project" value="TreeGrafter"/>
</dbReference>
<dbReference type="GO" id="GO:0061503">
    <property type="term" value="F:tRNA threonylcarbamoyladenosine dehydratase"/>
    <property type="evidence" value="ECO:0007669"/>
    <property type="project" value="TreeGrafter"/>
</dbReference>
<dbReference type="Pfam" id="PF00899">
    <property type="entry name" value="ThiF"/>
    <property type="match status" value="1"/>
</dbReference>
<feature type="domain" description="THIF-type NAD/FAD binding fold" evidence="1">
    <location>
        <begin position="302"/>
        <end position="523"/>
    </location>
</feature>
<dbReference type="Pfam" id="PF14461">
    <property type="entry name" value="Prok-E2_B"/>
    <property type="match status" value="1"/>
</dbReference>
<dbReference type="PANTHER" id="PTHR43267">
    <property type="entry name" value="TRNA THREONYLCARBAMOYLADENOSINE DEHYDRATASE"/>
    <property type="match status" value="1"/>
</dbReference>
<accession>A0A285TDT4</accession>
<sequence>MNKTQSIQIIEATLLDKGFKYIGPGPNDYSGALDVNGKQIDVKLSIPDVRFVEKPCVSLTDRSQIPLETLAHIDSGDGEICYISGAGLPLDMYQPGEAILRVLEEVKRTLGLSYKGRAQQEFIDEYQLYWRAKYDASIFLPRSSTTGVVEASAFFAKKDSKAELIAIRNSKNLSGYTLSFFAEAQIWSLSENIGPSAKIKVPLHYSELNDWLSSQKLAAEMSWSKAEKLLLNEGLLILAAPNAVVGLQLEVPAHLKSAVDRRRIRKRKLADLLLKSQKNLRLLRYSCSWCSLEDIASRNCLGSQNLKETSVALVGCGTIGGHLAKMLIQSGVGSSGKLSLFDRDRLAEGNIGRHLLGFGDIGKNKALAVKAELERFHPDVQVYAHTGDAMTMWERLKQHDIIIDATGEWNVQTAINDSFLNEDRGNVKALLHSWVFMNGAAVQSFLNLGDDYACFRCLKPDFAGQWRYPAGNEDEPLNLMPASCGDGAYVPFSVDVSTMAASLANKAVLDWATGQPGPRLRTIVVDFQRGRTQKPVSPTPAKLCPACSHLRGSL</sequence>
<dbReference type="PANTHER" id="PTHR43267:SF1">
    <property type="entry name" value="TRNA THREONYLCARBAMOYLADENOSINE DEHYDRATASE"/>
    <property type="match status" value="1"/>
</dbReference>
<dbReference type="RefSeq" id="WP_097051980.1">
    <property type="nucleotide sequence ID" value="NZ_OBMM01000003.1"/>
</dbReference>
<evidence type="ECO:0000259" key="1">
    <source>
        <dbReference type="Pfam" id="PF00899"/>
    </source>
</evidence>
<dbReference type="InterPro" id="IPR045886">
    <property type="entry name" value="ThiF/MoeB/HesA"/>
</dbReference>
<dbReference type="SUPFAM" id="SSF69572">
    <property type="entry name" value="Activating enzymes of the ubiquitin-like proteins"/>
    <property type="match status" value="1"/>
</dbReference>
<dbReference type="InterPro" id="IPR035985">
    <property type="entry name" value="Ubiquitin-activating_enz"/>
</dbReference>
<dbReference type="CDD" id="cd01483">
    <property type="entry name" value="E1_enzyme_family"/>
    <property type="match status" value="1"/>
</dbReference>
<evidence type="ECO:0000313" key="4">
    <source>
        <dbReference type="Proteomes" id="UP000219068"/>
    </source>
</evidence>
<dbReference type="AlphaFoldDB" id="A0A285TDT4"/>
<dbReference type="Proteomes" id="UP000219068">
    <property type="component" value="Unassembled WGS sequence"/>
</dbReference>
<proteinExistence type="predicted"/>
<protein>
    <submittedName>
        <fullName evidence="3">Molybdopterin or thiamine biosynthesis adenylyltransferase</fullName>
    </submittedName>
</protein>
<dbReference type="Gene3D" id="3.40.50.720">
    <property type="entry name" value="NAD(P)-binding Rossmann-like Domain"/>
    <property type="match status" value="1"/>
</dbReference>